<gene>
    <name evidence="1" type="ORF">ERS027646_03727</name>
    <name evidence="2" type="ORF">ERS027661_05004</name>
</gene>
<name>A0A654ZN43_MYCTX</name>
<accession>A0A654ZN43</accession>
<reference evidence="3 4" key="1">
    <citation type="submission" date="2015-03" db="EMBL/GenBank/DDBJ databases">
        <authorList>
            <consortium name="Pathogen Informatics"/>
        </authorList>
    </citation>
    <scope>NUCLEOTIDE SEQUENCE [LARGE SCALE GENOMIC DNA]</scope>
    <source>
        <strain evidence="1 3">Bir 172</strain>
        <strain evidence="2 4">Bir 187</strain>
    </source>
</reference>
<dbReference type="AlphaFoldDB" id="A0A654ZN43"/>
<protein>
    <submittedName>
        <fullName evidence="1">Uncharacterized protein</fullName>
    </submittedName>
</protein>
<evidence type="ECO:0000313" key="3">
    <source>
        <dbReference type="Proteomes" id="UP000048948"/>
    </source>
</evidence>
<organism evidence="1 3">
    <name type="scientific">Mycobacterium tuberculosis</name>
    <dbReference type="NCBI Taxonomy" id="1773"/>
    <lineage>
        <taxon>Bacteria</taxon>
        <taxon>Bacillati</taxon>
        <taxon>Actinomycetota</taxon>
        <taxon>Actinomycetes</taxon>
        <taxon>Mycobacteriales</taxon>
        <taxon>Mycobacteriaceae</taxon>
        <taxon>Mycobacterium</taxon>
        <taxon>Mycobacterium tuberculosis complex</taxon>
    </lineage>
</organism>
<dbReference type="EMBL" id="CNFU01002454">
    <property type="protein sequence ID" value="CKU33725.1"/>
    <property type="molecule type" value="Genomic_DNA"/>
</dbReference>
<evidence type="ECO:0000313" key="1">
    <source>
        <dbReference type="EMBL" id="CKT51768.1"/>
    </source>
</evidence>
<proteinExistence type="predicted"/>
<evidence type="ECO:0000313" key="4">
    <source>
        <dbReference type="Proteomes" id="UP000049023"/>
    </source>
</evidence>
<dbReference type="Proteomes" id="UP000048948">
    <property type="component" value="Unassembled WGS sequence"/>
</dbReference>
<dbReference type="PROSITE" id="PS51257">
    <property type="entry name" value="PROKAR_LIPOPROTEIN"/>
    <property type="match status" value="1"/>
</dbReference>
<sequence>MKPPSAIGSIVNAGVVIAGMLSCGSVNPPSVIGSMVNSGVVNC</sequence>
<dbReference type="EMBL" id="CNGE01000936">
    <property type="protein sequence ID" value="CKT51768.1"/>
    <property type="molecule type" value="Genomic_DNA"/>
</dbReference>
<evidence type="ECO:0000313" key="2">
    <source>
        <dbReference type="EMBL" id="CKU33725.1"/>
    </source>
</evidence>
<dbReference type="Proteomes" id="UP000049023">
    <property type="component" value="Unassembled WGS sequence"/>
</dbReference>